<comment type="caution">
    <text evidence="3">The sequence shown here is derived from an EMBL/GenBank/DDBJ whole genome shotgun (WGS) entry which is preliminary data.</text>
</comment>
<protein>
    <submittedName>
        <fullName evidence="3">DUF3570 domain-containing protein</fullName>
    </submittedName>
</protein>
<dbReference type="AlphaFoldDB" id="A0A5D6VGG2"/>
<feature type="signal peptide" evidence="2">
    <location>
        <begin position="1"/>
        <end position="33"/>
    </location>
</feature>
<accession>A0A5D6VGG2</accession>
<sequence>MTHPRFSSAMLRSALTTVFQVLTLLAAPTLACAQATPTPNRVDGYGTPATTAPSPPNPSNHGETEINILSSYYAQEGDHGAVEGGRGTQQLTDFTPTIILNVPLDSATRVSANLGVDYYASASTDRIDQVLSTPSSSDTRYHLDLGYSRQLADKRTIVGVGGGFSKEYDYLSGNITASWARASADGNRELSAAAQVFFDRATLILPAELRQGRGGDHGSGFDTRQSYNLNLVYSQVLTQRLQAAVSTELVAQNGLLSTPFHRVYFRETGGALGTAKTELLPRQRLKYPVGLRLNYYATDLVQLRGYYRFYNDNFGIRAHTLELETPLKVTPFFVLYPFYRYHTQTAATYFAPYLEHSVTDEYYTSDYDLANFSANKLGLGLRYSPVYGIGRFKTPFGGQVAKFKALDLRYAHYRQSTGLTANLISADLSFTLP</sequence>
<evidence type="ECO:0000313" key="4">
    <source>
        <dbReference type="Proteomes" id="UP000322791"/>
    </source>
</evidence>
<dbReference type="EMBL" id="VTHL01000001">
    <property type="protein sequence ID" value="TYZ14515.1"/>
    <property type="molecule type" value="Genomic_DNA"/>
</dbReference>
<keyword evidence="4" id="KW-1185">Reference proteome</keyword>
<evidence type="ECO:0000256" key="1">
    <source>
        <dbReference type="SAM" id="MobiDB-lite"/>
    </source>
</evidence>
<gene>
    <name evidence="3" type="ORF">FY528_01955</name>
</gene>
<dbReference type="InterPro" id="IPR021953">
    <property type="entry name" value="DUF3570"/>
</dbReference>
<organism evidence="3 4">
    <name type="scientific">Hymenobacter lutimineralis</name>
    <dbReference type="NCBI Taxonomy" id="2606448"/>
    <lineage>
        <taxon>Bacteria</taxon>
        <taxon>Pseudomonadati</taxon>
        <taxon>Bacteroidota</taxon>
        <taxon>Cytophagia</taxon>
        <taxon>Cytophagales</taxon>
        <taxon>Hymenobacteraceae</taxon>
        <taxon>Hymenobacter</taxon>
    </lineage>
</organism>
<evidence type="ECO:0000256" key="2">
    <source>
        <dbReference type="SAM" id="SignalP"/>
    </source>
</evidence>
<reference evidence="3 4" key="1">
    <citation type="submission" date="2019-08" db="EMBL/GenBank/DDBJ databases">
        <authorList>
            <person name="Seo M.-J."/>
        </authorList>
    </citation>
    <scope>NUCLEOTIDE SEQUENCE [LARGE SCALE GENOMIC DNA]</scope>
    <source>
        <strain evidence="3 4">KIGAM108</strain>
    </source>
</reference>
<evidence type="ECO:0000313" key="3">
    <source>
        <dbReference type="EMBL" id="TYZ14515.1"/>
    </source>
</evidence>
<proteinExistence type="predicted"/>
<feature type="region of interest" description="Disordered" evidence="1">
    <location>
        <begin position="36"/>
        <end position="63"/>
    </location>
</feature>
<name>A0A5D6VGG2_9BACT</name>
<feature type="chain" id="PRO_5023036404" evidence="2">
    <location>
        <begin position="34"/>
        <end position="433"/>
    </location>
</feature>
<dbReference type="Pfam" id="PF12094">
    <property type="entry name" value="DUF3570"/>
    <property type="match status" value="1"/>
</dbReference>
<dbReference type="Proteomes" id="UP000322791">
    <property type="component" value="Unassembled WGS sequence"/>
</dbReference>
<keyword evidence="2" id="KW-0732">Signal</keyword>